<dbReference type="Gene3D" id="2.40.70.10">
    <property type="entry name" value="Acid Proteases"/>
    <property type="match status" value="1"/>
</dbReference>
<dbReference type="Pfam" id="PF03564">
    <property type="entry name" value="DUF1759"/>
    <property type="match status" value="1"/>
</dbReference>
<comment type="caution">
    <text evidence="1">The sequence shown here is derived from an EMBL/GenBank/DDBJ whole genome shotgun (WGS) entry which is preliminary data.</text>
</comment>
<dbReference type="InterPro" id="IPR008042">
    <property type="entry name" value="Retrotrans_Pao"/>
</dbReference>
<dbReference type="Proteomes" id="UP001162164">
    <property type="component" value="Unassembled WGS sequence"/>
</dbReference>
<evidence type="ECO:0000313" key="1">
    <source>
        <dbReference type="EMBL" id="KAJ8946634.1"/>
    </source>
</evidence>
<dbReference type="InterPro" id="IPR043502">
    <property type="entry name" value="DNA/RNA_pol_sf"/>
</dbReference>
<dbReference type="Pfam" id="PF05380">
    <property type="entry name" value="Peptidase_A17"/>
    <property type="match status" value="2"/>
</dbReference>
<evidence type="ECO:0000313" key="2">
    <source>
        <dbReference type="Proteomes" id="UP001162164"/>
    </source>
</evidence>
<dbReference type="PANTHER" id="PTHR47331:SF5">
    <property type="entry name" value="RIBONUCLEASE H"/>
    <property type="match status" value="1"/>
</dbReference>
<dbReference type="EMBL" id="JAPWTJ010004271">
    <property type="protein sequence ID" value="KAJ8946634.1"/>
    <property type="molecule type" value="Genomic_DNA"/>
</dbReference>
<reference evidence="1" key="1">
    <citation type="journal article" date="2023" name="Insect Mol. Biol.">
        <title>Genome sequencing provides insights into the evolution of gene families encoding plant cell wall-degrading enzymes in longhorned beetles.</title>
        <authorList>
            <person name="Shin N.R."/>
            <person name="Okamura Y."/>
            <person name="Kirsch R."/>
            <person name="Pauchet Y."/>
        </authorList>
    </citation>
    <scope>NUCLEOTIDE SEQUENCE</scope>
    <source>
        <strain evidence="1">MMC_N1</strain>
    </source>
</reference>
<dbReference type="SUPFAM" id="SSF56672">
    <property type="entry name" value="DNA/RNA polymerases"/>
    <property type="match status" value="1"/>
</dbReference>
<proteinExistence type="predicted"/>
<dbReference type="InterPro" id="IPR021109">
    <property type="entry name" value="Peptidase_aspartic_dom_sf"/>
</dbReference>
<name>A0ABQ9IQ69_9CUCU</name>
<protein>
    <recommendedName>
        <fullName evidence="3">Peptidase aspartic putative domain-containing protein</fullName>
    </recommendedName>
</protein>
<gene>
    <name evidence="1" type="ORF">NQ317_003844</name>
</gene>
<dbReference type="InterPro" id="IPR005312">
    <property type="entry name" value="DUF1759"/>
</dbReference>
<dbReference type="PANTHER" id="PTHR47331">
    <property type="entry name" value="PHD-TYPE DOMAIN-CONTAINING PROTEIN"/>
    <property type="match status" value="1"/>
</dbReference>
<sequence>MAETAEEKLRSLIIQRGRIKAHVTRFINFVDEFDAVDLLKTRFDNKKLIKRSHVASLFNIAVLTKESHYDLRKFVDDLNKHLRALKNLGESVETWDALLIHLVSIKLDPITKREWESHSAKELDDPKVKDLTQFLSERCNILESLSSGTGKNIDKNINKTFNKKFQSEQRTVSYLNSEIKVIKCILCKGTHFLHNCQEFLKLPAKARYDEAKTLRVCTNCLRWGHFNSECRSIGCKKCHKRHNTLLHLEEPSSSSVKIDNQPIATTSAVENTQNVSINAHSANKHISQVLLSTAIIYVRDEKNNQIRCRALLDSGSQSNFMTRELFELLNVTSNIINLSVAGIGQAVTKIIHQAETIIGSLHNAYSKKLSFLILEKITERVPTSSIKMPNFGIPGNITLADPNFNIAGKIDILLGAEVFWELLCVGQINNGLGKPILQKTKLGWLVSGPISYNTLQNQTKTLCNLTCITNLENQIERFWKVEECNTEGKFSAEELQCERIFLETTIRDKSGRFIVTLPMRGSVDELGDSRQRAISRFLSMERKLENNGDLKQKYSEFINEYQIIIWRNNTNDQLQHYRLNTLTYGTSPASFLAIRCLHQLAHDNISEHPLASRAILNDFYVDDLITGADTFQKTIELKHNVETILKRGGFQLRKWVSNDQRVLSEGATSDNDISEYYISDGSNIKTLGLLWNARSDIIQVTTDIKSNDKKVTKRTILSSIAQIFDPLGLVGPIIIKAKIIMQRLWQLRIEWDESVPMDLYTEWVRFRDQITSLTTLPRLELCGALLLAQLSRKVINSLDMNITDMFYWCDSSIKYSSLTRLRNVVAYCFRFARNYAYYFRLRHKYPNELPLLTGPLTVYEITRSMNTLIKLAQAAEFSVDLKQLKHSKRVSRCSKLSSLNPFIDDEGIIRVGGRIVNSDVSVDQKHPIVLPNKHPLTRLIIAHEHEKYFHLGPQATLASIKHILCISLKAQSFKGGGMIRPFYYL</sequence>
<accession>A0ABQ9IQ69</accession>
<keyword evidence="2" id="KW-1185">Reference proteome</keyword>
<organism evidence="1 2">
    <name type="scientific">Molorchus minor</name>
    <dbReference type="NCBI Taxonomy" id="1323400"/>
    <lineage>
        <taxon>Eukaryota</taxon>
        <taxon>Metazoa</taxon>
        <taxon>Ecdysozoa</taxon>
        <taxon>Arthropoda</taxon>
        <taxon>Hexapoda</taxon>
        <taxon>Insecta</taxon>
        <taxon>Pterygota</taxon>
        <taxon>Neoptera</taxon>
        <taxon>Endopterygota</taxon>
        <taxon>Coleoptera</taxon>
        <taxon>Polyphaga</taxon>
        <taxon>Cucujiformia</taxon>
        <taxon>Chrysomeloidea</taxon>
        <taxon>Cerambycidae</taxon>
        <taxon>Lamiinae</taxon>
        <taxon>Monochamini</taxon>
        <taxon>Molorchus</taxon>
    </lineage>
</organism>
<evidence type="ECO:0008006" key="3">
    <source>
        <dbReference type="Google" id="ProtNLM"/>
    </source>
</evidence>